<gene>
    <name evidence="1" type="ORF">MFLO_09837</name>
</gene>
<proteinExistence type="predicted"/>
<comment type="caution">
    <text evidence="1">The sequence shown here is derived from an EMBL/GenBank/DDBJ whole genome shotgun (WGS) entry which is preliminary data.</text>
</comment>
<protein>
    <submittedName>
        <fullName evidence="1">Uncharacterized protein</fullName>
    </submittedName>
</protein>
<name>A0ABP3AX46_9LIST</name>
<sequence length="60" mass="7092">MRKGIFELIRGLFCFLKRGSNEIADYDRNEKLFLSETFYLYKIRSGNVILELEGNNWGGR</sequence>
<dbReference type="Proteomes" id="UP000019249">
    <property type="component" value="Unassembled WGS sequence"/>
</dbReference>
<accession>A0ABP3AX46</accession>
<organism evidence="1 2">
    <name type="scientific">Listeria floridensis FSL S10-1187</name>
    <dbReference type="NCBI Taxonomy" id="1265817"/>
    <lineage>
        <taxon>Bacteria</taxon>
        <taxon>Bacillati</taxon>
        <taxon>Bacillota</taxon>
        <taxon>Bacilli</taxon>
        <taxon>Bacillales</taxon>
        <taxon>Listeriaceae</taxon>
        <taxon>Listeria</taxon>
    </lineage>
</organism>
<dbReference type="EMBL" id="AODF01000020">
    <property type="protein sequence ID" value="EUJ30985.1"/>
    <property type="molecule type" value="Genomic_DNA"/>
</dbReference>
<keyword evidence="2" id="KW-1185">Reference proteome</keyword>
<evidence type="ECO:0000313" key="1">
    <source>
        <dbReference type="EMBL" id="EUJ30985.1"/>
    </source>
</evidence>
<evidence type="ECO:0000313" key="2">
    <source>
        <dbReference type="Proteomes" id="UP000019249"/>
    </source>
</evidence>
<reference evidence="1 2" key="1">
    <citation type="journal article" date="2014" name="Int. J. Syst. Evol. Microbiol.">
        <title>Listeria floridensis sp. nov., Listeria aquatica sp. nov., Listeria cornellensis sp. nov., Listeria riparia sp. nov. and Listeria grandensis sp. nov., from agricultural and natural environments.</title>
        <authorList>
            <person name="den Bakker H.C."/>
            <person name="Warchocki S."/>
            <person name="Wright E.M."/>
            <person name="Allred A.F."/>
            <person name="Ahlstrom C."/>
            <person name="Manuel C.S."/>
            <person name="Stasiewicz M.J."/>
            <person name="Burrell A."/>
            <person name="Roof S."/>
            <person name="Strawn L."/>
            <person name="Fortes E.D."/>
            <person name="Nightingale K.K."/>
            <person name="Kephart D."/>
            <person name="Wiedmann M."/>
        </authorList>
    </citation>
    <scope>NUCLEOTIDE SEQUENCE [LARGE SCALE GENOMIC DNA]</scope>
    <source>
        <strain evidence="1 2">FSL S10-1187</strain>
    </source>
</reference>